<dbReference type="InterPro" id="IPR051907">
    <property type="entry name" value="DoxX-like_oxidoreductase"/>
</dbReference>
<evidence type="ECO:0000256" key="6">
    <source>
        <dbReference type="ARBA" id="ARBA00023136"/>
    </source>
</evidence>
<dbReference type="EMBL" id="JAMWDU010000001">
    <property type="protein sequence ID" value="MCP8886091.1"/>
    <property type="molecule type" value="Genomic_DNA"/>
</dbReference>
<keyword evidence="9" id="KW-1185">Reference proteome</keyword>
<protein>
    <submittedName>
        <fullName evidence="8">DoxX family protein</fullName>
    </submittedName>
</protein>
<sequence length="126" mass="13511">MVSNRLSAYAPQALAVLRVVAALLFFLHGTQKLFGFPAAEFAPPAFSIFWFAGVIEIVTSVLIAIGLFTRPAAFIASGTMAVAYWMVHAPGNMYPTNNAGDAAILFCFVFLYLVFAGPGAWSVSKK</sequence>
<evidence type="ECO:0000313" key="9">
    <source>
        <dbReference type="Proteomes" id="UP001060275"/>
    </source>
</evidence>
<reference evidence="8" key="1">
    <citation type="submission" date="2022-06" db="EMBL/GenBank/DDBJ databases">
        <title>Devosia sp. XJ19-45 genome assembly.</title>
        <authorList>
            <person name="Li B."/>
            <person name="Cai M."/>
            <person name="Nie G."/>
            <person name="Li W."/>
        </authorList>
    </citation>
    <scope>NUCLEOTIDE SEQUENCE</scope>
    <source>
        <strain evidence="8">XJ19-45</strain>
    </source>
</reference>
<evidence type="ECO:0000256" key="7">
    <source>
        <dbReference type="SAM" id="Phobius"/>
    </source>
</evidence>
<dbReference type="PANTHER" id="PTHR33452">
    <property type="entry name" value="OXIDOREDUCTASE CATD-RELATED"/>
    <property type="match status" value="1"/>
</dbReference>
<keyword evidence="4 7" id="KW-0812">Transmembrane</keyword>
<evidence type="ECO:0000256" key="5">
    <source>
        <dbReference type="ARBA" id="ARBA00022989"/>
    </source>
</evidence>
<keyword evidence="5 7" id="KW-1133">Transmembrane helix</keyword>
<comment type="similarity">
    <text evidence="2">Belongs to the DoxX family.</text>
</comment>
<comment type="caution">
    <text evidence="8">The sequence shown here is derived from an EMBL/GenBank/DDBJ whole genome shotgun (WGS) entry which is preliminary data.</text>
</comment>
<evidence type="ECO:0000313" key="8">
    <source>
        <dbReference type="EMBL" id="MCP8886091.1"/>
    </source>
</evidence>
<comment type="subcellular location">
    <subcellularLocation>
        <location evidence="1">Cell membrane</location>
        <topology evidence="1">Multi-pass membrane protein</topology>
    </subcellularLocation>
</comment>
<name>A0A9Q4AM08_9HYPH</name>
<evidence type="ECO:0000256" key="4">
    <source>
        <dbReference type="ARBA" id="ARBA00022692"/>
    </source>
</evidence>
<feature type="transmembrane region" description="Helical" evidence="7">
    <location>
        <begin position="72"/>
        <end position="90"/>
    </location>
</feature>
<dbReference type="RefSeq" id="WP_254673291.1">
    <property type="nucleotide sequence ID" value="NZ_JAMWDU010000001.1"/>
</dbReference>
<feature type="transmembrane region" description="Helical" evidence="7">
    <location>
        <begin position="102"/>
        <end position="123"/>
    </location>
</feature>
<gene>
    <name evidence="8" type="ORF">NF348_03145</name>
</gene>
<evidence type="ECO:0000256" key="2">
    <source>
        <dbReference type="ARBA" id="ARBA00006679"/>
    </source>
</evidence>
<dbReference type="InterPro" id="IPR032808">
    <property type="entry name" value="DoxX"/>
</dbReference>
<proteinExistence type="inferred from homology"/>
<dbReference type="AlphaFoldDB" id="A0A9Q4AM08"/>
<dbReference type="PANTHER" id="PTHR33452:SF4">
    <property type="entry name" value="BLL4328 PROTEIN"/>
    <property type="match status" value="1"/>
</dbReference>
<dbReference type="Pfam" id="PF07681">
    <property type="entry name" value="DoxX"/>
    <property type="match status" value="1"/>
</dbReference>
<accession>A0A9Q4AM08</accession>
<keyword evidence="6 7" id="KW-0472">Membrane</keyword>
<dbReference type="GO" id="GO:0005886">
    <property type="term" value="C:plasma membrane"/>
    <property type="evidence" value="ECO:0007669"/>
    <property type="project" value="UniProtKB-SubCell"/>
</dbReference>
<keyword evidence="3" id="KW-1003">Cell membrane</keyword>
<organism evidence="8 9">
    <name type="scientific">Devosia ureilytica</name>
    <dbReference type="NCBI Taxonomy" id="2952754"/>
    <lineage>
        <taxon>Bacteria</taxon>
        <taxon>Pseudomonadati</taxon>
        <taxon>Pseudomonadota</taxon>
        <taxon>Alphaproteobacteria</taxon>
        <taxon>Hyphomicrobiales</taxon>
        <taxon>Devosiaceae</taxon>
        <taxon>Devosia</taxon>
    </lineage>
</organism>
<evidence type="ECO:0000256" key="3">
    <source>
        <dbReference type="ARBA" id="ARBA00022475"/>
    </source>
</evidence>
<evidence type="ECO:0000256" key="1">
    <source>
        <dbReference type="ARBA" id="ARBA00004651"/>
    </source>
</evidence>
<dbReference type="Proteomes" id="UP001060275">
    <property type="component" value="Unassembled WGS sequence"/>
</dbReference>
<feature type="transmembrane region" description="Helical" evidence="7">
    <location>
        <begin position="45"/>
        <end position="65"/>
    </location>
</feature>